<dbReference type="EMBL" id="CM009757">
    <property type="protein sequence ID" value="PUZ37904.1"/>
    <property type="molecule type" value="Genomic_DNA"/>
</dbReference>
<feature type="compositionally biased region" description="Basic residues" evidence="1">
    <location>
        <begin position="188"/>
        <end position="197"/>
    </location>
</feature>
<organism evidence="2 3">
    <name type="scientific">Panicum hallii var. hallii</name>
    <dbReference type="NCBI Taxonomy" id="1504633"/>
    <lineage>
        <taxon>Eukaryota</taxon>
        <taxon>Viridiplantae</taxon>
        <taxon>Streptophyta</taxon>
        <taxon>Embryophyta</taxon>
        <taxon>Tracheophyta</taxon>
        <taxon>Spermatophyta</taxon>
        <taxon>Magnoliopsida</taxon>
        <taxon>Liliopsida</taxon>
        <taxon>Poales</taxon>
        <taxon>Poaceae</taxon>
        <taxon>PACMAD clade</taxon>
        <taxon>Panicoideae</taxon>
        <taxon>Panicodae</taxon>
        <taxon>Paniceae</taxon>
        <taxon>Panicinae</taxon>
        <taxon>Panicum</taxon>
        <taxon>Panicum sect. Panicum</taxon>
    </lineage>
</organism>
<sequence>MRRTRPDMMRPTVAAREEDEEMQRKRLYSLADDVPPSSTHHLACGEIERDYLEKGIGKVGPKADRRGRAASEVRSAGCVFYFRKITSRPGRNLLGQMPKHSPSSCVSRSGATSPTSRSHSGTSSLPRLTARPHPRPRLRVRAFEVIGITGSTSISRSASTREAAADSHSRPGPRPRPICTRCRCRHRGPSTWRRRTHQASPMGGVRG</sequence>
<feature type="compositionally biased region" description="Low complexity" evidence="1">
    <location>
        <begin position="112"/>
        <end position="124"/>
    </location>
</feature>
<dbReference type="Proteomes" id="UP000244336">
    <property type="component" value="Chromosome 9"/>
</dbReference>
<feature type="compositionally biased region" description="Basic residues" evidence="1">
    <location>
        <begin position="130"/>
        <end position="140"/>
    </location>
</feature>
<dbReference type="Gramene" id="PUZ37904">
    <property type="protein sequence ID" value="PUZ37904"/>
    <property type="gene ID" value="GQ55_9G155300"/>
</dbReference>
<feature type="region of interest" description="Disordered" evidence="1">
    <location>
        <begin position="153"/>
        <end position="182"/>
    </location>
</feature>
<feature type="region of interest" description="Disordered" evidence="1">
    <location>
        <begin position="90"/>
        <end position="140"/>
    </location>
</feature>
<proteinExistence type="predicted"/>
<feature type="compositionally biased region" description="Polar residues" evidence="1">
    <location>
        <begin position="101"/>
        <end position="111"/>
    </location>
</feature>
<feature type="region of interest" description="Disordered" evidence="1">
    <location>
        <begin position="1"/>
        <end position="21"/>
    </location>
</feature>
<evidence type="ECO:0000313" key="3">
    <source>
        <dbReference type="Proteomes" id="UP000244336"/>
    </source>
</evidence>
<reference evidence="2 3" key="1">
    <citation type="submission" date="2018-04" db="EMBL/GenBank/DDBJ databases">
        <title>WGS assembly of Panicum hallii var. hallii HAL2.</title>
        <authorList>
            <person name="Lovell J."/>
            <person name="Jenkins J."/>
            <person name="Lowry D."/>
            <person name="Mamidi S."/>
            <person name="Sreedasyam A."/>
            <person name="Weng X."/>
            <person name="Barry K."/>
            <person name="Bonette J."/>
            <person name="Campitelli B."/>
            <person name="Daum C."/>
            <person name="Gordon S."/>
            <person name="Gould B."/>
            <person name="Lipzen A."/>
            <person name="MacQueen A."/>
            <person name="Palacio-Mejia J."/>
            <person name="Plott C."/>
            <person name="Shakirov E."/>
            <person name="Shu S."/>
            <person name="Yoshinaga Y."/>
            <person name="Zane M."/>
            <person name="Rokhsar D."/>
            <person name="Grimwood J."/>
            <person name="Schmutz J."/>
            <person name="Juenger T."/>
        </authorList>
    </citation>
    <scope>NUCLEOTIDE SEQUENCE [LARGE SCALE GENOMIC DNA]</scope>
    <source>
        <strain evidence="3">cv. HAL2</strain>
    </source>
</reference>
<accession>A0A2T7C3J2</accession>
<gene>
    <name evidence="2" type="ORF">GQ55_9G155300</name>
</gene>
<feature type="region of interest" description="Disordered" evidence="1">
    <location>
        <begin position="188"/>
        <end position="207"/>
    </location>
</feature>
<dbReference type="AlphaFoldDB" id="A0A2T7C3J2"/>
<evidence type="ECO:0000313" key="2">
    <source>
        <dbReference type="EMBL" id="PUZ37904.1"/>
    </source>
</evidence>
<keyword evidence="3" id="KW-1185">Reference proteome</keyword>
<protein>
    <submittedName>
        <fullName evidence="2">Uncharacterized protein</fullName>
    </submittedName>
</protein>
<name>A0A2T7C3J2_9POAL</name>
<feature type="compositionally biased region" description="Low complexity" evidence="1">
    <location>
        <begin position="153"/>
        <end position="162"/>
    </location>
</feature>
<evidence type="ECO:0000256" key="1">
    <source>
        <dbReference type="SAM" id="MobiDB-lite"/>
    </source>
</evidence>